<protein>
    <submittedName>
        <fullName evidence="1">Uncharacterized protein</fullName>
    </submittedName>
</protein>
<comment type="caution">
    <text evidence="1">The sequence shown here is derived from an EMBL/GenBank/DDBJ whole genome shotgun (WGS) entry which is preliminary data.</text>
</comment>
<name>R7ZEV1_LYSSH</name>
<evidence type="ECO:0000313" key="2">
    <source>
        <dbReference type="Proteomes" id="UP000013911"/>
    </source>
</evidence>
<sequence>MDGFFYCADTGLTDRKAELTDGTRKVTDRKAKVADRTTELTEKAITVLPNRSGKWMHVISDK</sequence>
<dbReference type="EMBL" id="AQPX01000017">
    <property type="protein sequence ID" value="EON72647.1"/>
    <property type="molecule type" value="Genomic_DNA"/>
</dbReference>
<reference evidence="1 2" key="1">
    <citation type="submission" date="2013-04" db="EMBL/GenBank/DDBJ databases">
        <title>Draft genome of the heavy metal tolerant bacterium Lysinibacillus sphaericus strain OT4b.31.</title>
        <authorList>
            <person name="Pena-Montenegro T.D."/>
            <person name="Dussan J."/>
        </authorList>
    </citation>
    <scope>NUCLEOTIDE SEQUENCE [LARGE SCALE GENOMIC DNA]</scope>
    <source>
        <strain evidence="1 2">OT4b.31</strain>
    </source>
</reference>
<evidence type="ECO:0000313" key="1">
    <source>
        <dbReference type="EMBL" id="EON72647.1"/>
    </source>
</evidence>
<dbReference type="HOGENOM" id="CLU_2898883_0_0_9"/>
<dbReference type="AlphaFoldDB" id="R7ZEV1"/>
<dbReference type="Proteomes" id="UP000013911">
    <property type="component" value="Unassembled WGS sequence"/>
</dbReference>
<gene>
    <name evidence="1" type="ORF">H131_10918</name>
</gene>
<accession>R7ZEV1</accession>
<dbReference type="PATRIC" id="fig|1285586.5.peg.2212"/>
<organism evidence="1 2">
    <name type="scientific">Lysinibacillus sphaericus OT4b.31</name>
    <dbReference type="NCBI Taxonomy" id="1285586"/>
    <lineage>
        <taxon>Bacteria</taxon>
        <taxon>Bacillati</taxon>
        <taxon>Bacillota</taxon>
        <taxon>Bacilli</taxon>
        <taxon>Bacillales</taxon>
        <taxon>Bacillaceae</taxon>
        <taxon>Lysinibacillus</taxon>
    </lineage>
</organism>
<proteinExistence type="predicted"/>